<sequence length="143" mass="15134">MSETPQGDIGGAGADQAAAFDLAGFMTDFEKQMAVLRRQAQPARALIDAMSVRVVSDGGEVAVTATISGELVDVEFLPAAASVAPIDLAALVVDTYDRAAAAARERTRDLVEGAVDHNARTRNLAHRLMEQAAAERAQQRVEE</sequence>
<accession>A0A9W6GA24</accession>
<proteinExistence type="predicted"/>
<reference evidence="1" key="1">
    <citation type="submission" date="2022-12" db="EMBL/GenBank/DDBJ databases">
        <title>Reference genome sequencing for broad-spectrum identification of bacterial and archaeal isolates by mass spectrometry.</title>
        <authorList>
            <person name="Sekiguchi Y."/>
            <person name="Tourlousse D.M."/>
        </authorList>
    </citation>
    <scope>NUCLEOTIDE SEQUENCE</scope>
    <source>
        <strain evidence="1">LLR39Z86</strain>
    </source>
</reference>
<keyword evidence="2" id="KW-1185">Reference proteome</keyword>
<dbReference type="Pfam" id="PF02575">
    <property type="entry name" value="YbaB_DNA_bd"/>
    <property type="match status" value="1"/>
</dbReference>
<evidence type="ECO:0000313" key="1">
    <source>
        <dbReference type="EMBL" id="GLI43008.1"/>
    </source>
</evidence>
<dbReference type="EMBL" id="BSDT01000001">
    <property type="protein sequence ID" value="GLI43008.1"/>
    <property type="molecule type" value="Genomic_DNA"/>
</dbReference>
<comment type="caution">
    <text evidence="1">The sequence shown here is derived from an EMBL/GenBank/DDBJ whole genome shotgun (WGS) entry which is preliminary data.</text>
</comment>
<protein>
    <recommendedName>
        <fullName evidence="3">YbaB/EbfC DNA-binding family protein</fullName>
    </recommendedName>
</protein>
<evidence type="ECO:0008006" key="3">
    <source>
        <dbReference type="Google" id="ProtNLM"/>
    </source>
</evidence>
<dbReference type="InterPro" id="IPR036894">
    <property type="entry name" value="YbaB-like_sf"/>
</dbReference>
<dbReference type="RefSeq" id="WP_270113337.1">
    <property type="nucleotide sequence ID" value="NZ_BAAAOL010000017.1"/>
</dbReference>
<evidence type="ECO:0000313" key="2">
    <source>
        <dbReference type="Proteomes" id="UP001144313"/>
    </source>
</evidence>
<dbReference type="Proteomes" id="UP001144313">
    <property type="component" value="Unassembled WGS sequence"/>
</dbReference>
<organism evidence="1 2">
    <name type="scientific">Glycomyces algeriensis</name>
    <dbReference type="NCBI Taxonomy" id="256037"/>
    <lineage>
        <taxon>Bacteria</taxon>
        <taxon>Bacillati</taxon>
        <taxon>Actinomycetota</taxon>
        <taxon>Actinomycetes</taxon>
        <taxon>Glycomycetales</taxon>
        <taxon>Glycomycetaceae</taxon>
        <taxon>Glycomyces</taxon>
    </lineage>
</organism>
<dbReference type="InterPro" id="IPR004401">
    <property type="entry name" value="YbaB/EbfC"/>
</dbReference>
<gene>
    <name evidence="1" type="ORF">GALLR39Z86_28580</name>
</gene>
<dbReference type="SUPFAM" id="SSF82607">
    <property type="entry name" value="YbaB-like"/>
    <property type="match status" value="1"/>
</dbReference>
<dbReference type="GO" id="GO:0003677">
    <property type="term" value="F:DNA binding"/>
    <property type="evidence" value="ECO:0007669"/>
    <property type="project" value="InterPro"/>
</dbReference>
<dbReference type="Gene3D" id="3.30.1310.10">
    <property type="entry name" value="Nucleoid-associated protein YbaB-like domain"/>
    <property type="match status" value="1"/>
</dbReference>
<dbReference type="AlphaFoldDB" id="A0A9W6GA24"/>
<name>A0A9W6GA24_9ACTN</name>